<dbReference type="EMBL" id="CAXAMN010024550">
    <property type="protein sequence ID" value="CAK9087553.1"/>
    <property type="molecule type" value="Genomic_DNA"/>
</dbReference>
<accession>A0ABP0QH37</accession>
<proteinExistence type="predicted"/>
<name>A0ABP0QH37_9DINO</name>
<dbReference type="Proteomes" id="UP001642484">
    <property type="component" value="Unassembled WGS sequence"/>
</dbReference>
<protein>
    <submittedName>
        <fullName evidence="1">Uncharacterized protein</fullName>
    </submittedName>
</protein>
<evidence type="ECO:0000313" key="1">
    <source>
        <dbReference type="EMBL" id="CAK9087553.1"/>
    </source>
</evidence>
<organism evidence="1 2">
    <name type="scientific">Durusdinium trenchii</name>
    <dbReference type="NCBI Taxonomy" id="1381693"/>
    <lineage>
        <taxon>Eukaryota</taxon>
        <taxon>Sar</taxon>
        <taxon>Alveolata</taxon>
        <taxon>Dinophyceae</taxon>
        <taxon>Suessiales</taxon>
        <taxon>Symbiodiniaceae</taxon>
        <taxon>Durusdinium</taxon>
    </lineage>
</organism>
<comment type="caution">
    <text evidence="1">The sequence shown here is derived from an EMBL/GenBank/DDBJ whole genome shotgun (WGS) entry which is preliminary data.</text>
</comment>
<evidence type="ECO:0000313" key="2">
    <source>
        <dbReference type="Proteomes" id="UP001642484"/>
    </source>
</evidence>
<keyword evidence="2" id="KW-1185">Reference proteome</keyword>
<reference evidence="1 2" key="1">
    <citation type="submission" date="2024-02" db="EMBL/GenBank/DDBJ databases">
        <authorList>
            <person name="Chen Y."/>
            <person name="Shah S."/>
            <person name="Dougan E. K."/>
            <person name="Thang M."/>
            <person name="Chan C."/>
        </authorList>
    </citation>
    <scope>NUCLEOTIDE SEQUENCE [LARGE SCALE GENOMIC DNA]</scope>
</reference>
<sequence>MSLLATSLRRIPRPSGAARMARRCLGDSVTGPGSTDFAGNLPHLRNFFMKPAVSYGEFKQQCIAVRLFAFVGTCSFCVLSLIMSPPKSSYWIRYSPSYAFAYIRDGIVGSSPPLFLTEKIERDTDVPEIAKELIATRRLLSGGSDSEEEH</sequence>
<gene>
    <name evidence="1" type="ORF">CCMP2556_LOCUS42321</name>
</gene>